<sequence>MVRICRPEQGKKEQDGSLLIGIRLKRGDAGYVWKKKIQSGECLNSCASSADSERIGGCGQVSKYLSKKFYIYFFL</sequence>
<organism evidence="1 2">
    <name type="scientific">Desulfonema magnum</name>
    <dbReference type="NCBI Taxonomy" id="45655"/>
    <lineage>
        <taxon>Bacteria</taxon>
        <taxon>Pseudomonadati</taxon>
        <taxon>Thermodesulfobacteriota</taxon>
        <taxon>Desulfobacteria</taxon>
        <taxon>Desulfobacterales</taxon>
        <taxon>Desulfococcaceae</taxon>
        <taxon>Desulfonema</taxon>
    </lineage>
</organism>
<dbReference type="KEGG" id="dmm:dnm_084510"/>
<accession>A0A975BVQ4</accession>
<proteinExistence type="predicted"/>
<dbReference type="Proteomes" id="UP000663722">
    <property type="component" value="Chromosome"/>
</dbReference>
<gene>
    <name evidence="1" type="ORF">dnm_084510</name>
</gene>
<reference evidence="1" key="1">
    <citation type="journal article" date="2021" name="Microb. Physiol.">
        <title>Proteogenomic Insights into the Physiology of Marine, Sulfate-Reducing, Filamentous Desulfonema limicola and Desulfonema magnum.</title>
        <authorList>
            <person name="Schnaars V."/>
            <person name="Wohlbrand L."/>
            <person name="Scheve S."/>
            <person name="Hinrichs C."/>
            <person name="Reinhardt R."/>
            <person name="Rabus R."/>
        </authorList>
    </citation>
    <scope>NUCLEOTIDE SEQUENCE</scope>
    <source>
        <strain evidence="1">4be13</strain>
    </source>
</reference>
<protein>
    <submittedName>
        <fullName evidence="1">Uncharacterized protein</fullName>
    </submittedName>
</protein>
<evidence type="ECO:0000313" key="2">
    <source>
        <dbReference type="Proteomes" id="UP000663722"/>
    </source>
</evidence>
<keyword evidence="2" id="KW-1185">Reference proteome</keyword>
<name>A0A975BVQ4_9BACT</name>
<dbReference type="AlphaFoldDB" id="A0A975BVQ4"/>
<dbReference type="EMBL" id="CP061800">
    <property type="protein sequence ID" value="QTA92372.1"/>
    <property type="molecule type" value="Genomic_DNA"/>
</dbReference>
<evidence type="ECO:0000313" key="1">
    <source>
        <dbReference type="EMBL" id="QTA92372.1"/>
    </source>
</evidence>